<dbReference type="InterPro" id="IPR007110">
    <property type="entry name" value="Ig-like_dom"/>
</dbReference>
<keyword evidence="2" id="KW-0812">Transmembrane</keyword>
<dbReference type="Gene3D" id="2.60.40.10">
    <property type="entry name" value="Immunoglobulins"/>
    <property type="match status" value="4"/>
</dbReference>
<dbReference type="PANTHER" id="PTHR23278:SF19">
    <property type="entry name" value="OBSCURIN"/>
    <property type="match status" value="1"/>
</dbReference>
<keyword evidence="3" id="KW-0677">Repeat</keyword>
<feature type="non-terminal residue" evidence="9">
    <location>
        <position position="1"/>
    </location>
</feature>
<name>A0A443R9X6_9ACAR</name>
<evidence type="ECO:0000313" key="10">
    <source>
        <dbReference type="Proteomes" id="UP000285301"/>
    </source>
</evidence>
<organism evidence="9 10">
    <name type="scientific">Dinothrombium tinctorium</name>
    <dbReference type="NCBI Taxonomy" id="1965070"/>
    <lineage>
        <taxon>Eukaryota</taxon>
        <taxon>Metazoa</taxon>
        <taxon>Ecdysozoa</taxon>
        <taxon>Arthropoda</taxon>
        <taxon>Chelicerata</taxon>
        <taxon>Arachnida</taxon>
        <taxon>Acari</taxon>
        <taxon>Acariformes</taxon>
        <taxon>Trombidiformes</taxon>
        <taxon>Prostigmata</taxon>
        <taxon>Anystina</taxon>
        <taxon>Parasitengona</taxon>
        <taxon>Trombidioidea</taxon>
        <taxon>Trombidiidae</taxon>
        <taxon>Dinothrombium</taxon>
    </lineage>
</organism>
<proteinExistence type="predicted"/>
<evidence type="ECO:0000256" key="1">
    <source>
        <dbReference type="ARBA" id="ARBA00004167"/>
    </source>
</evidence>
<dbReference type="GO" id="GO:0030154">
    <property type="term" value="P:cell differentiation"/>
    <property type="evidence" value="ECO:0007669"/>
    <property type="project" value="UniProtKB-ARBA"/>
</dbReference>
<dbReference type="Proteomes" id="UP000285301">
    <property type="component" value="Unassembled WGS sequence"/>
</dbReference>
<evidence type="ECO:0000256" key="2">
    <source>
        <dbReference type="ARBA" id="ARBA00022692"/>
    </source>
</evidence>
<dbReference type="InterPro" id="IPR013162">
    <property type="entry name" value="CD80_C2-set"/>
</dbReference>
<accession>A0A443R9X6</accession>
<evidence type="ECO:0000256" key="4">
    <source>
        <dbReference type="ARBA" id="ARBA00022989"/>
    </source>
</evidence>
<dbReference type="OrthoDB" id="6501028at2759"/>
<evidence type="ECO:0000256" key="3">
    <source>
        <dbReference type="ARBA" id="ARBA00022737"/>
    </source>
</evidence>
<dbReference type="PANTHER" id="PTHR23278">
    <property type="entry name" value="SIDESTEP PROTEIN"/>
    <property type="match status" value="1"/>
</dbReference>
<dbReference type="GO" id="GO:0009653">
    <property type="term" value="P:anatomical structure morphogenesis"/>
    <property type="evidence" value="ECO:0007669"/>
    <property type="project" value="UniProtKB-ARBA"/>
</dbReference>
<evidence type="ECO:0000313" key="9">
    <source>
        <dbReference type="EMBL" id="RWS12053.1"/>
    </source>
</evidence>
<feature type="domain" description="Ig-like" evidence="7">
    <location>
        <begin position="164"/>
        <end position="258"/>
    </location>
</feature>
<feature type="non-terminal residue" evidence="9">
    <location>
        <position position="661"/>
    </location>
</feature>
<dbReference type="CDD" id="cd00096">
    <property type="entry name" value="Ig"/>
    <property type="match status" value="2"/>
</dbReference>
<feature type="domain" description="Ig-like" evidence="7">
    <location>
        <begin position="263"/>
        <end position="349"/>
    </location>
</feature>
<dbReference type="Pfam" id="PF13927">
    <property type="entry name" value="Ig_3"/>
    <property type="match status" value="1"/>
</dbReference>
<sequence length="661" mass="74913">IKTNYIALHDQSVNLPCNTTIPSAEDAISLIFWYKGDQTGAPIYSVDARHSNDIKKAKHFQMETTKSQLSFNITVPISYLTISKLKEKDSGEYRCRVDFRRARTINTIVYLEIIVNPRKVIIKDDKENILNRIAGPYNENDNLKLYCIVFGGNFSFTESSIVNPVTVKITSIKRPLSANKQINLNCKSMGSHPPAQISWFLGNLQLHNTSESHLKDDIETNSVLKFVPSSHHNGAYLICKAENIKLVNSSIYDTWKLNIYYKPKVKLVAQSNIKLGIVKERNEVILECKIDSNPMISKIGWIFNDNPLESDLKTGLIIQNSTLVIKFAQKQHTGNYSCYAVNIEGKSFSNNLRIIVNYAPICKEKQQSIYGAAIGELTKIICNVDAEPEDVVFFWQLNNTQIDSRRFYFSNEPKRSVLHFKPTKPIDYGKLNCWAKNSVGGQEEPCTFNVIPASRPRPLHDCLVTNQTWNSILVRCTPGFDGGMKQTFHLQVFDAKHERLLFNVTRKDNPHFNINSLASGAEYILELYSSNAKGASEIVTINAQTVAMLRQSSGTIWSRIDMISGENKEPDVVPSRSTADNEIKLNATYNISMADCEHFSSDRKENYRNEYLLQNAKSIDDTLVTSSAVNSLYSDNYSTFNEEENDDEYGFLQLKTAQNMK</sequence>
<evidence type="ECO:0000259" key="7">
    <source>
        <dbReference type="PROSITE" id="PS50835"/>
    </source>
</evidence>
<dbReference type="InterPro" id="IPR013106">
    <property type="entry name" value="Ig_V-set"/>
</dbReference>
<dbReference type="Pfam" id="PF07686">
    <property type="entry name" value="V-set"/>
    <property type="match status" value="1"/>
</dbReference>
<dbReference type="PROSITE" id="PS50853">
    <property type="entry name" value="FN3"/>
    <property type="match status" value="1"/>
</dbReference>
<dbReference type="InterPro" id="IPR013783">
    <property type="entry name" value="Ig-like_fold"/>
</dbReference>
<dbReference type="GO" id="GO:0016020">
    <property type="term" value="C:membrane"/>
    <property type="evidence" value="ECO:0007669"/>
    <property type="project" value="UniProtKB-SubCell"/>
</dbReference>
<evidence type="ECO:0000256" key="5">
    <source>
        <dbReference type="ARBA" id="ARBA00023136"/>
    </source>
</evidence>
<dbReference type="InterPro" id="IPR013098">
    <property type="entry name" value="Ig_I-set"/>
</dbReference>
<protein>
    <submittedName>
        <fullName evidence="9">Hemicentin-2-like protein</fullName>
    </submittedName>
</protein>
<reference evidence="9 10" key="1">
    <citation type="journal article" date="2018" name="Gigascience">
        <title>Genomes of trombidid mites reveal novel predicted allergens and laterally-transferred genes associated with secondary metabolism.</title>
        <authorList>
            <person name="Dong X."/>
            <person name="Chaisiri K."/>
            <person name="Xia D."/>
            <person name="Armstrong S.D."/>
            <person name="Fang Y."/>
            <person name="Donnelly M.J."/>
            <person name="Kadowaki T."/>
            <person name="McGarry J.W."/>
            <person name="Darby A.C."/>
            <person name="Makepeace B.L."/>
        </authorList>
    </citation>
    <scope>NUCLEOTIDE SEQUENCE [LARGE SCALE GENOMIC DNA]</scope>
    <source>
        <strain evidence="9">UoL-WK</strain>
    </source>
</reference>
<dbReference type="InterPro" id="IPR003598">
    <property type="entry name" value="Ig_sub2"/>
</dbReference>
<evidence type="ECO:0000256" key="6">
    <source>
        <dbReference type="ARBA" id="ARBA00023157"/>
    </source>
</evidence>
<keyword evidence="6" id="KW-1015">Disulfide bond</keyword>
<dbReference type="SUPFAM" id="SSF49265">
    <property type="entry name" value="Fibronectin type III"/>
    <property type="match status" value="1"/>
</dbReference>
<keyword evidence="4" id="KW-1133">Transmembrane helix</keyword>
<dbReference type="SMART" id="SM00408">
    <property type="entry name" value="IGc2"/>
    <property type="match status" value="4"/>
</dbReference>
<dbReference type="PROSITE" id="PS50835">
    <property type="entry name" value="IG_LIKE"/>
    <property type="match status" value="4"/>
</dbReference>
<dbReference type="STRING" id="1965070.A0A443R9X6"/>
<comment type="subcellular location">
    <subcellularLocation>
        <location evidence="1">Membrane</location>
        <topology evidence="1">Single-pass membrane protein</topology>
    </subcellularLocation>
</comment>
<gene>
    <name evidence="9" type="ORF">B4U79_01526</name>
</gene>
<keyword evidence="10" id="KW-1185">Reference proteome</keyword>
<dbReference type="SUPFAM" id="SSF48726">
    <property type="entry name" value="Immunoglobulin"/>
    <property type="match status" value="4"/>
</dbReference>
<dbReference type="InterPro" id="IPR036116">
    <property type="entry name" value="FN3_sf"/>
</dbReference>
<comment type="caution">
    <text evidence="9">The sequence shown here is derived from an EMBL/GenBank/DDBJ whole genome shotgun (WGS) entry which is preliminary data.</text>
</comment>
<dbReference type="AlphaFoldDB" id="A0A443R9X6"/>
<dbReference type="Pfam" id="PF08205">
    <property type="entry name" value="C2-set_2"/>
    <property type="match status" value="1"/>
</dbReference>
<dbReference type="SMART" id="SM00409">
    <property type="entry name" value="IG"/>
    <property type="match status" value="4"/>
</dbReference>
<dbReference type="Pfam" id="PF07679">
    <property type="entry name" value="I-set"/>
    <property type="match status" value="1"/>
</dbReference>
<dbReference type="InterPro" id="IPR003599">
    <property type="entry name" value="Ig_sub"/>
</dbReference>
<feature type="domain" description="Ig-like" evidence="7">
    <location>
        <begin position="1"/>
        <end position="106"/>
    </location>
</feature>
<feature type="domain" description="Ig-like" evidence="7">
    <location>
        <begin position="360"/>
        <end position="449"/>
    </location>
</feature>
<keyword evidence="5" id="KW-0472">Membrane</keyword>
<dbReference type="InterPro" id="IPR036179">
    <property type="entry name" value="Ig-like_dom_sf"/>
</dbReference>
<feature type="domain" description="Fibronectin type-III" evidence="8">
    <location>
        <begin position="455"/>
        <end position="549"/>
    </location>
</feature>
<dbReference type="InterPro" id="IPR003961">
    <property type="entry name" value="FN3_dom"/>
</dbReference>
<evidence type="ECO:0000259" key="8">
    <source>
        <dbReference type="PROSITE" id="PS50853"/>
    </source>
</evidence>
<dbReference type="EMBL" id="NCKU01001463">
    <property type="protein sequence ID" value="RWS12053.1"/>
    <property type="molecule type" value="Genomic_DNA"/>
</dbReference>